<dbReference type="Proteomes" id="UP000292274">
    <property type="component" value="Unassembled WGS sequence"/>
</dbReference>
<sequence>MRTRPFLCPTVVLTVLPRRRRGTHLPEWLREPTQPLPLQRPGRPGWLTPGQQWRANGGHR</sequence>
<dbReference type="AlphaFoldDB" id="A0A4R0GQK7"/>
<reference evidence="2 3" key="1">
    <citation type="submission" date="2019-02" db="EMBL/GenBank/DDBJ databases">
        <title>Jishengella sp. nov., isolated from a root of Zingiber montanum.</title>
        <authorList>
            <person name="Kuncharoen N."/>
            <person name="Kudo T."/>
            <person name="Masahiro Y."/>
            <person name="Ohkuma M."/>
            <person name="Tanasupawat S."/>
        </authorList>
    </citation>
    <scope>NUCLEOTIDE SEQUENCE [LARGE SCALE GENOMIC DNA]</scope>
    <source>
        <strain evidence="2 3">PLAI 1-1</strain>
    </source>
</reference>
<proteinExistence type="predicted"/>
<evidence type="ECO:0000313" key="2">
    <source>
        <dbReference type="EMBL" id="TCB99860.1"/>
    </source>
</evidence>
<evidence type="ECO:0000256" key="1">
    <source>
        <dbReference type="SAM" id="MobiDB-lite"/>
    </source>
</evidence>
<organism evidence="2 3">
    <name type="scientific">Micromonospora zingiberis</name>
    <dbReference type="NCBI Taxonomy" id="2053011"/>
    <lineage>
        <taxon>Bacteria</taxon>
        <taxon>Bacillati</taxon>
        <taxon>Actinomycetota</taxon>
        <taxon>Actinomycetes</taxon>
        <taxon>Micromonosporales</taxon>
        <taxon>Micromonosporaceae</taxon>
        <taxon>Micromonospora</taxon>
    </lineage>
</organism>
<dbReference type="EMBL" id="SJJR01000002">
    <property type="protein sequence ID" value="TCB99860.1"/>
    <property type="molecule type" value="Genomic_DNA"/>
</dbReference>
<protein>
    <submittedName>
        <fullName evidence="2">Uncharacterized protein</fullName>
    </submittedName>
</protein>
<gene>
    <name evidence="2" type="ORF">E0H26_04770</name>
</gene>
<comment type="caution">
    <text evidence="2">The sequence shown here is derived from an EMBL/GenBank/DDBJ whole genome shotgun (WGS) entry which is preliminary data.</text>
</comment>
<accession>A0A4R0GQK7</accession>
<dbReference type="RefSeq" id="WP_131301199.1">
    <property type="nucleotide sequence ID" value="NZ_SJJR01000002.1"/>
</dbReference>
<name>A0A4R0GQK7_9ACTN</name>
<evidence type="ECO:0000313" key="3">
    <source>
        <dbReference type="Proteomes" id="UP000292274"/>
    </source>
</evidence>
<dbReference type="OrthoDB" id="3392986at2"/>
<keyword evidence="3" id="KW-1185">Reference proteome</keyword>
<feature type="region of interest" description="Disordered" evidence="1">
    <location>
        <begin position="23"/>
        <end position="60"/>
    </location>
</feature>